<keyword evidence="2" id="KW-1185">Reference proteome</keyword>
<accession>A0ABX8W484</accession>
<dbReference type="EMBL" id="CP048268">
    <property type="protein sequence ID" value="QYN52268.1"/>
    <property type="molecule type" value="Genomic_DNA"/>
</dbReference>
<reference evidence="1 2" key="1">
    <citation type="submission" date="2020-01" db="EMBL/GenBank/DDBJ databases">
        <title>Vast differences in strain-level diversity in the gut microbiota of two closely related honey bee species.</title>
        <authorList>
            <person name="Ellegaard K.M."/>
            <person name="Suenami S."/>
            <person name="Miyazaki R."/>
            <person name="Engel P."/>
        </authorList>
    </citation>
    <scope>NUCLEOTIDE SEQUENCE [LARGE SCALE GENOMIC DNA]</scope>
    <source>
        <strain evidence="1 2">ESL0416</strain>
    </source>
</reference>
<evidence type="ECO:0000313" key="1">
    <source>
        <dbReference type="EMBL" id="QYN52268.1"/>
    </source>
</evidence>
<gene>
    <name evidence="1" type="ORF">GYM71_02020</name>
</gene>
<protein>
    <submittedName>
        <fullName evidence="1">Uncharacterized protein</fullName>
    </submittedName>
</protein>
<name>A0ABX8W484_9LACO</name>
<sequence>MMKWPIKPVTVEQKLPALFNKRGHFANSTYLISLKNGLTLDVSKYPELKKLGYWIVPGDYTNLRVWSPKAQPELADKFCEITGLKQSDFDIGSIAGLWYLY</sequence>
<dbReference type="Proteomes" id="UP000826550">
    <property type="component" value="Chromosome"/>
</dbReference>
<evidence type="ECO:0000313" key="2">
    <source>
        <dbReference type="Proteomes" id="UP000826550"/>
    </source>
</evidence>
<proteinExistence type="predicted"/>
<dbReference type="RefSeq" id="WP_220220731.1">
    <property type="nucleotide sequence ID" value="NZ_CP048268.1"/>
</dbReference>
<organism evidence="1 2">
    <name type="scientific">Lactobacillus panisapium</name>
    <dbReference type="NCBI Taxonomy" id="2012495"/>
    <lineage>
        <taxon>Bacteria</taxon>
        <taxon>Bacillati</taxon>
        <taxon>Bacillota</taxon>
        <taxon>Bacilli</taxon>
        <taxon>Lactobacillales</taxon>
        <taxon>Lactobacillaceae</taxon>
        <taxon>Lactobacillus</taxon>
    </lineage>
</organism>